<protein>
    <submittedName>
        <fullName evidence="2">Cupin-like domain-containing protein</fullName>
    </submittedName>
</protein>
<reference evidence="2" key="2">
    <citation type="submission" date="2022-09" db="EMBL/GenBank/DDBJ databases">
        <authorList>
            <person name="Fergusson C."/>
            <person name="Paulo B.S."/>
            <person name="Eustaquio A.S."/>
            <person name="Linington R."/>
        </authorList>
    </citation>
    <scope>NUCLEOTIDE SEQUENCE</scope>
    <source>
        <strain evidence="2">RL17-338-BIF-B</strain>
    </source>
</reference>
<comment type="caution">
    <text evidence="3">The sequence shown here is derived from an EMBL/GenBank/DDBJ whole genome shotgun (WGS) entry which is preliminary data.</text>
</comment>
<evidence type="ECO:0000259" key="1">
    <source>
        <dbReference type="PROSITE" id="PS51184"/>
    </source>
</evidence>
<dbReference type="SUPFAM" id="SSF51197">
    <property type="entry name" value="Clavaminate synthase-like"/>
    <property type="match status" value="1"/>
</dbReference>
<reference evidence="3 4" key="1">
    <citation type="submission" date="2017-01" db="EMBL/GenBank/DDBJ databases">
        <title>Whole-Genome Shotgun Sequencing of Two beta-Proteobacterial Species in Search of the Bulgecin Biosynthetic Cluster.</title>
        <authorList>
            <person name="Horsman M.E."/>
            <person name="Marous D.R."/>
            <person name="Li R."/>
            <person name="Oliver R.A."/>
            <person name="Byun B."/>
            <person name="Emrich S.J."/>
            <person name="Boggess B."/>
            <person name="Townsend C.A."/>
            <person name="Mobashery S."/>
        </authorList>
    </citation>
    <scope>NUCLEOTIDE SEQUENCE [LARGE SCALE GENOMIC DNA]</scope>
    <source>
        <strain evidence="3 4">ATCC 31363</strain>
    </source>
</reference>
<feature type="domain" description="JmjC" evidence="1">
    <location>
        <begin position="109"/>
        <end position="274"/>
    </location>
</feature>
<reference evidence="2 5" key="3">
    <citation type="journal article" date="2024" name="Chem. Sci.">
        <title>Discovery of a lagriamide polyketide by integrated genome mining, isotopic labeling, and untargeted metabolomics.</title>
        <authorList>
            <person name="Fergusson C.H."/>
            <person name="Saulog J."/>
            <person name="Paulo B.S."/>
            <person name="Wilson D.M."/>
            <person name="Liu D.Y."/>
            <person name="Morehouse N.J."/>
            <person name="Waterworth S."/>
            <person name="Barkei J."/>
            <person name="Gray C.A."/>
            <person name="Kwan J.C."/>
            <person name="Eustaquio A.S."/>
            <person name="Linington R.G."/>
        </authorList>
    </citation>
    <scope>NUCLEOTIDE SEQUENCE [LARGE SCALE GENOMIC DNA]</scope>
    <source>
        <strain evidence="2 5">RL17-338-BIF-B</strain>
    </source>
</reference>
<organism evidence="3 4">
    <name type="scientific">Paraburkholderia acidicola</name>
    <dbReference type="NCBI Taxonomy" id="1912599"/>
    <lineage>
        <taxon>Bacteria</taxon>
        <taxon>Pseudomonadati</taxon>
        <taxon>Pseudomonadota</taxon>
        <taxon>Betaproteobacteria</taxon>
        <taxon>Burkholderiales</taxon>
        <taxon>Burkholderiaceae</taxon>
        <taxon>Paraburkholderia</taxon>
    </lineage>
</organism>
<dbReference type="EMBL" id="MTZV01000006">
    <property type="protein sequence ID" value="PCE23896.1"/>
    <property type="molecule type" value="Genomic_DNA"/>
</dbReference>
<dbReference type="PROSITE" id="PS51184">
    <property type="entry name" value="JMJC"/>
    <property type="match status" value="1"/>
</dbReference>
<accession>A0A2A4EUQ9</accession>
<proteinExistence type="predicted"/>
<dbReference type="Gene3D" id="2.60.120.650">
    <property type="entry name" value="Cupin"/>
    <property type="match status" value="1"/>
</dbReference>
<keyword evidence="5" id="KW-1185">Reference proteome</keyword>
<sequence>MTEPTSPIIKVIDLVPGETRELPSIAAQDLTREAFWNDYVCRHRPLIIKHGAGHWPAVGKWQDPGYLESLPTDAKVWLSRTFNPLQIMVIKKVVQIKKVQDCIREMRAAPADQTYSMTGIPVPKEWQQDLGEHAFISPDRFEKAPRTYNRQRMFIYRNASSDWHYHETDETLTTQLSGSKRFSMFRLTPENWEDCNSILEANLHHLSCAKQLFPPRLSLVKYEAILNPGDVAYIPPFWWHGVDPEDSVVGVTLANCFRTPWERFGDWRDPITRGMTSNKPKPGYRASPIQKSVIAFTSLMRRLKGTPWYEEV</sequence>
<dbReference type="InterPro" id="IPR041667">
    <property type="entry name" value="Cupin_8"/>
</dbReference>
<dbReference type="AlphaFoldDB" id="A0A2A4EUQ9"/>
<dbReference type="PANTHER" id="PTHR12461">
    <property type="entry name" value="HYPOXIA-INDUCIBLE FACTOR 1 ALPHA INHIBITOR-RELATED"/>
    <property type="match status" value="1"/>
</dbReference>
<dbReference type="PANTHER" id="PTHR12461:SF105">
    <property type="entry name" value="HYPOXIA-INDUCIBLE FACTOR 1-ALPHA INHIBITOR"/>
    <property type="match status" value="1"/>
</dbReference>
<gene>
    <name evidence="3" type="ORF">BWP39_29890</name>
    <name evidence="2" type="ORF">N0A02_30500</name>
</gene>
<evidence type="ECO:0000313" key="3">
    <source>
        <dbReference type="EMBL" id="PCE23896.1"/>
    </source>
</evidence>
<dbReference type="Proteomes" id="UP001469089">
    <property type="component" value="Unassembled WGS sequence"/>
</dbReference>
<dbReference type="Pfam" id="PF13621">
    <property type="entry name" value="Cupin_8"/>
    <property type="match status" value="1"/>
</dbReference>
<dbReference type="EMBL" id="JAOALG010000002">
    <property type="protein sequence ID" value="MEQ5843793.1"/>
    <property type="molecule type" value="Genomic_DNA"/>
</dbReference>
<name>A0A2A4EUQ9_9BURK</name>
<dbReference type="RefSeq" id="WP_349545400.1">
    <property type="nucleotide sequence ID" value="NZ_JAOALG010000002.1"/>
</dbReference>
<evidence type="ECO:0000313" key="2">
    <source>
        <dbReference type="EMBL" id="MEQ5843793.1"/>
    </source>
</evidence>
<evidence type="ECO:0000313" key="4">
    <source>
        <dbReference type="Proteomes" id="UP000218022"/>
    </source>
</evidence>
<dbReference type="InterPro" id="IPR003347">
    <property type="entry name" value="JmjC_dom"/>
</dbReference>
<evidence type="ECO:0000313" key="5">
    <source>
        <dbReference type="Proteomes" id="UP001469089"/>
    </source>
</evidence>
<dbReference type="Proteomes" id="UP000218022">
    <property type="component" value="Unassembled WGS sequence"/>
</dbReference>